<evidence type="ECO:0000313" key="2">
    <source>
        <dbReference type="Proteomes" id="UP000321769"/>
    </source>
</evidence>
<sequence>MSGQPRAGSGDAGRLRVALGAAACGPGDEPEQSAGWAFALAAAQEHDVWVFTRPRLAESMESALRADTELAQHVTLIYHDLPAWVQRIRTLPLGIYVYYGFWQWTLRRVVRRTHDEVGFDVLHHVTFANDWLPTALTAVPDVPLVWGPVGGATAVPVRRLRRWLGARGAVVETVRGALTGLPRRLWGDRIAARASLVVAQNPGVAERFGDSRRVEVEPNAALEPLAVVDRPHVRRSDDGHLAVFVGRLLAWKGGRLALATLAHPRAAGWRLEVFGEGYERPALEALARELGIDDRVTFHGHRPRTEVLDAFVRADALLFPSMHDQAGWVAGEASSLGCPVVCLPLGGPATLAERNAYVAPLEGDIVANLAEQLGAAAEHGGTPHDRWSRERLPAVVGRWYREVAR</sequence>
<dbReference type="RefSeq" id="WP_186813918.1">
    <property type="nucleotide sequence ID" value="NZ_BAAAYQ010000001.1"/>
</dbReference>
<keyword evidence="2" id="KW-1185">Reference proteome</keyword>
<dbReference type="GO" id="GO:0016757">
    <property type="term" value="F:glycosyltransferase activity"/>
    <property type="evidence" value="ECO:0007669"/>
    <property type="project" value="TreeGrafter"/>
</dbReference>
<dbReference type="EMBL" id="BJZQ01000011">
    <property type="protein sequence ID" value="GEO89817.1"/>
    <property type="molecule type" value="Genomic_DNA"/>
</dbReference>
<dbReference type="Proteomes" id="UP000321769">
    <property type="component" value="Unassembled WGS sequence"/>
</dbReference>
<protein>
    <submittedName>
        <fullName evidence="1">Uncharacterized protein</fullName>
    </submittedName>
</protein>
<dbReference type="PANTHER" id="PTHR12526:SF635">
    <property type="entry name" value="GLYCOSYL TRANSFERASE GROUP 1"/>
    <property type="match status" value="1"/>
</dbReference>
<proteinExistence type="predicted"/>
<dbReference type="SUPFAM" id="SSF53756">
    <property type="entry name" value="UDP-Glycosyltransferase/glycogen phosphorylase"/>
    <property type="match status" value="1"/>
</dbReference>
<dbReference type="Gene3D" id="3.40.50.2000">
    <property type="entry name" value="Glycogen Phosphorylase B"/>
    <property type="match status" value="2"/>
</dbReference>
<organism evidence="1 2">
    <name type="scientific">Aeromicrobium flavum</name>
    <dbReference type="NCBI Taxonomy" id="416568"/>
    <lineage>
        <taxon>Bacteria</taxon>
        <taxon>Bacillati</taxon>
        <taxon>Actinomycetota</taxon>
        <taxon>Actinomycetes</taxon>
        <taxon>Propionibacteriales</taxon>
        <taxon>Nocardioidaceae</taxon>
        <taxon>Aeromicrobium</taxon>
    </lineage>
</organism>
<comment type="caution">
    <text evidence="1">The sequence shown here is derived from an EMBL/GenBank/DDBJ whole genome shotgun (WGS) entry which is preliminary data.</text>
</comment>
<gene>
    <name evidence="1" type="ORF">AFL01nite_21440</name>
</gene>
<accession>A0A512HWJ0</accession>
<dbReference type="AlphaFoldDB" id="A0A512HWJ0"/>
<dbReference type="PANTHER" id="PTHR12526">
    <property type="entry name" value="GLYCOSYLTRANSFERASE"/>
    <property type="match status" value="1"/>
</dbReference>
<name>A0A512HWJ0_9ACTN</name>
<evidence type="ECO:0000313" key="1">
    <source>
        <dbReference type="EMBL" id="GEO89817.1"/>
    </source>
</evidence>
<reference evidence="1 2" key="1">
    <citation type="submission" date="2019-07" db="EMBL/GenBank/DDBJ databases">
        <title>Whole genome shotgun sequence of Aeromicrobium flavum NBRC 107625.</title>
        <authorList>
            <person name="Hosoyama A."/>
            <person name="Uohara A."/>
            <person name="Ohji S."/>
            <person name="Ichikawa N."/>
        </authorList>
    </citation>
    <scope>NUCLEOTIDE SEQUENCE [LARGE SCALE GENOMIC DNA]</scope>
    <source>
        <strain evidence="1 2">NBRC 107625</strain>
    </source>
</reference>
<dbReference type="Pfam" id="PF13692">
    <property type="entry name" value="Glyco_trans_1_4"/>
    <property type="match status" value="1"/>
</dbReference>